<reference evidence="1" key="1">
    <citation type="journal article" date="2014" name="Front. Microbiol.">
        <title>High frequency of phylogenetically diverse reductive dehalogenase-homologous genes in deep subseafloor sedimentary metagenomes.</title>
        <authorList>
            <person name="Kawai M."/>
            <person name="Futagami T."/>
            <person name="Toyoda A."/>
            <person name="Takaki Y."/>
            <person name="Nishi S."/>
            <person name="Hori S."/>
            <person name="Arai W."/>
            <person name="Tsubouchi T."/>
            <person name="Morono Y."/>
            <person name="Uchiyama I."/>
            <person name="Ito T."/>
            <person name="Fujiyama A."/>
            <person name="Inagaki F."/>
            <person name="Takami H."/>
        </authorList>
    </citation>
    <scope>NUCLEOTIDE SEQUENCE</scope>
    <source>
        <strain evidence="1">Expedition CK06-06</strain>
    </source>
</reference>
<proteinExistence type="predicted"/>
<organism evidence="1">
    <name type="scientific">marine sediment metagenome</name>
    <dbReference type="NCBI Taxonomy" id="412755"/>
    <lineage>
        <taxon>unclassified sequences</taxon>
        <taxon>metagenomes</taxon>
        <taxon>ecological metagenomes</taxon>
    </lineage>
</organism>
<dbReference type="AlphaFoldDB" id="X1JZF8"/>
<protein>
    <submittedName>
        <fullName evidence="1">Uncharacterized protein</fullName>
    </submittedName>
</protein>
<dbReference type="EMBL" id="BARV01003111">
    <property type="protein sequence ID" value="GAH99592.1"/>
    <property type="molecule type" value="Genomic_DNA"/>
</dbReference>
<gene>
    <name evidence="1" type="ORF">S06H3_07623</name>
</gene>
<sequence length="98" mass="11357">MLVLSPENHVNSWEEFVKWVKKSKEPIRIGFKNPVAIAKLIFERALVEEGLTYTSDKSDRTKDILMVHMKGEKNLVPGLQNNIINGYLPVWQKIPIQR</sequence>
<name>X1JZF8_9ZZZZ</name>
<comment type="caution">
    <text evidence="1">The sequence shown here is derived from an EMBL/GenBank/DDBJ whole genome shotgun (WGS) entry which is preliminary data.</text>
</comment>
<accession>X1JZF8</accession>
<evidence type="ECO:0000313" key="1">
    <source>
        <dbReference type="EMBL" id="GAH99592.1"/>
    </source>
</evidence>